<dbReference type="AlphaFoldDB" id="A0A8K1GW54"/>
<evidence type="ECO:0000313" key="1">
    <source>
        <dbReference type="EMBL" id="TRZ26520.1"/>
    </source>
</evidence>
<keyword evidence="2" id="KW-1185">Reference proteome</keyword>
<dbReference type="PANTHER" id="PTHR33332">
    <property type="entry name" value="REVERSE TRANSCRIPTASE DOMAIN-CONTAINING PROTEIN"/>
    <property type="match status" value="1"/>
</dbReference>
<sequence>MEKTHVNERQKNGVCGMCFLAPKPEHIPQAASALSGLPVLRIGFNVFISDLEDGIKCTLTKFANDTELSGEGDILEGRVSLQKDLDRLEEWANKNLMKFNKDKVNVLHLGKHNPCEQDRLGSSQLGTISVERLLVENK</sequence>
<evidence type="ECO:0008006" key="3">
    <source>
        <dbReference type="Google" id="ProtNLM"/>
    </source>
</evidence>
<proteinExistence type="predicted"/>
<accession>A0A8K1GW54</accession>
<dbReference type="EMBL" id="SWJQ01000013">
    <property type="protein sequence ID" value="TRZ26520.1"/>
    <property type="molecule type" value="Genomic_DNA"/>
</dbReference>
<name>A0A8K1GW54_9PASS</name>
<protein>
    <recommendedName>
        <fullName evidence="3">Rna-directed dna polymerase from mobile element jockey-like</fullName>
    </recommendedName>
</protein>
<dbReference type="OrthoDB" id="5873437at2759"/>
<gene>
    <name evidence="1" type="ORF">HGM15179_000677</name>
</gene>
<evidence type="ECO:0000313" key="2">
    <source>
        <dbReference type="Proteomes" id="UP000796761"/>
    </source>
</evidence>
<comment type="caution">
    <text evidence="1">The sequence shown here is derived from an EMBL/GenBank/DDBJ whole genome shotgun (WGS) entry which is preliminary data.</text>
</comment>
<reference evidence="1" key="1">
    <citation type="submission" date="2019-04" db="EMBL/GenBank/DDBJ databases">
        <title>Genome assembly of Zosterops borbonicus 15179.</title>
        <authorList>
            <person name="Leroy T."/>
            <person name="Anselmetti Y."/>
            <person name="Tilak M.-K."/>
            <person name="Nabholz B."/>
        </authorList>
    </citation>
    <scope>NUCLEOTIDE SEQUENCE</scope>
    <source>
        <strain evidence="1">HGM_15179</strain>
        <tissue evidence="1">Muscle</tissue>
    </source>
</reference>
<organism evidence="1 2">
    <name type="scientific">Zosterops borbonicus</name>
    <dbReference type="NCBI Taxonomy" id="364589"/>
    <lineage>
        <taxon>Eukaryota</taxon>
        <taxon>Metazoa</taxon>
        <taxon>Chordata</taxon>
        <taxon>Craniata</taxon>
        <taxon>Vertebrata</taxon>
        <taxon>Euteleostomi</taxon>
        <taxon>Archelosauria</taxon>
        <taxon>Archosauria</taxon>
        <taxon>Dinosauria</taxon>
        <taxon>Saurischia</taxon>
        <taxon>Theropoda</taxon>
        <taxon>Coelurosauria</taxon>
        <taxon>Aves</taxon>
        <taxon>Neognathae</taxon>
        <taxon>Neoaves</taxon>
        <taxon>Telluraves</taxon>
        <taxon>Australaves</taxon>
        <taxon>Passeriformes</taxon>
        <taxon>Sylvioidea</taxon>
        <taxon>Zosteropidae</taxon>
        <taxon>Zosterops</taxon>
    </lineage>
</organism>
<dbReference type="Proteomes" id="UP000796761">
    <property type="component" value="Unassembled WGS sequence"/>
</dbReference>